<feature type="domain" description="CxC2-like cysteine cluster KDZ transposase-associated" evidence="2">
    <location>
        <begin position="5"/>
        <end position="82"/>
    </location>
</feature>
<dbReference type="AlphaFoldDB" id="A0A9P7EYQ9"/>
<evidence type="ECO:0000313" key="3">
    <source>
        <dbReference type="EMBL" id="KAG2096503.1"/>
    </source>
</evidence>
<feature type="compositionally biased region" description="Acidic residues" evidence="1">
    <location>
        <begin position="143"/>
        <end position="152"/>
    </location>
</feature>
<dbReference type="OrthoDB" id="3143151at2759"/>
<dbReference type="InterPro" id="IPR041457">
    <property type="entry name" value="CxC2_KDZ-assoc"/>
</dbReference>
<name>A0A9P7EYQ9_9AGAM</name>
<dbReference type="Pfam" id="PF18803">
    <property type="entry name" value="CxC2"/>
    <property type="match status" value="1"/>
</dbReference>
<feature type="region of interest" description="Disordered" evidence="1">
    <location>
        <begin position="138"/>
        <end position="157"/>
    </location>
</feature>
<comment type="caution">
    <text evidence="3">The sequence shown here is derived from an EMBL/GenBank/DDBJ whole genome shotgun (WGS) entry which is preliminary data.</text>
</comment>
<evidence type="ECO:0000256" key="1">
    <source>
        <dbReference type="SAM" id="MobiDB-lite"/>
    </source>
</evidence>
<accession>A0A9P7EYQ9</accession>
<organism evidence="3 4">
    <name type="scientific">Suillus discolor</name>
    <dbReference type="NCBI Taxonomy" id="1912936"/>
    <lineage>
        <taxon>Eukaryota</taxon>
        <taxon>Fungi</taxon>
        <taxon>Dikarya</taxon>
        <taxon>Basidiomycota</taxon>
        <taxon>Agaricomycotina</taxon>
        <taxon>Agaricomycetes</taxon>
        <taxon>Agaricomycetidae</taxon>
        <taxon>Boletales</taxon>
        <taxon>Suillineae</taxon>
        <taxon>Suillaceae</taxon>
        <taxon>Suillus</taxon>
    </lineage>
</organism>
<dbReference type="Proteomes" id="UP000823399">
    <property type="component" value="Unassembled WGS sequence"/>
</dbReference>
<gene>
    <name evidence="3" type="ORF">F5147DRAFT_583969</name>
</gene>
<keyword evidence="4" id="KW-1185">Reference proteome</keyword>
<dbReference type="PANTHER" id="PTHR33096">
    <property type="entry name" value="CXC2 DOMAIN-CONTAINING PROTEIN"/>
    <property type="match status" value="1"/>
</dbReference>
<proteinExistence type="predicted"/>
<sequence>SKQITTIVDKSGVHTHKIKYCRCADAPTADIQLCQMGLFPASFAQPKTAFTFQVLDDFLLDNLECGTSAMNYYNKLRRMTTSVFPHLVPDRYRELMRVARQWWQLQLLKWNGFGHESKDRKPGDLALLCPACPQPGINVTLPPEDEQEETNSESELPKPSWLYSRSLVMDGNFKVEHLYAANPMDKVSLMDGRAFMVGDGAYKAHLAQANDAVQWSECNNHCAVNQANATRHRLEATGIGGCACARHGCFVPHAMVDFQKGERQMNMDYALCEALKHNTGSIRRALTFYDINCQYHKYLRDRVSDSSFLELDQALEIVPGIGLWHVHGHQDSCYVRYASNFITGAAQIDGEIMETLWAPLNIISPSARGMGTPHRKECLDYQMNDCNFMKMIRMSGQAVKGVAESTAAFQKLNTSANAAKVIEWEEQERVAQQCRTVDSKAMDIYEVQLRRAPTRKEQELQLLEANGRCPGPARQRGAATWLAEGLSIEEVQLTLLIDLRRLGRHPTESQRLDIARRRERLQGDIDRWLAQGLRFIGDRIGDGDIEVMENELLMLDEDQIDETADEFRLFEPEKMVLPMPSILGPKRCAELGAAELIQHELALREGQANDALHNIRVHLADKAVIFRTTVRTAKSQAMSTRAWAQVHSVDRAVSINASIYSKCRTQLANLGANDELLERYRPLVKEHLKVSTAVADPNARGQRNNTLAWFWSMDVEGDSHNSDWLNEFYRVHWLRAKALKDQWEEEHLLVQHEMNWTCDFFMHKAEEWIRLGNLAKNKVGHLAYAARQCKMYQCLCQDASYHHTPATAALLSLLHSCHRRTIGLPPACIVKIHCEEVVFHLNGHWGHLVVPLQLHTNYAWLTLPPSSSTSPAALLR</sequence>
<reference evidence="3" key="1">
    <citation type="journal article" date="2020" name="New Phytol.">
        <title>Comparative genomics reveals dynamic genome evolution in host specialist ectomycorrhizal fungi.</title>
        <authorList>
            <person name="Lofgren L.A."/>
            <person name="Nguyen N.H."/>
            <person name="Vilgalys R."/>
            <person name="Ruytinx J."/>
            <person name="Liao H.L."/>
            <person name="Branco S."/>
            <person name="Kuo A."/>
            <person name="LaButti K."/>
            <person name="Lipzen A."/>
            <person name="Andreopoulos W."/>
            <person name="Pangilinan J."/>
            <person name="Riley R."/>
            <person name="Hundley H."/>
            <person name="Na H."/>
            <person name="Barry K."/>
            <person name="Grigoriev I.V."/>
            <person name="Stajich J.E."/>
            <person name="Kennedy P.G."/>
        </authorList>
    </citation>
    <scope>NUCLEOTIDE SEQUENCE</scope>
    <source>
        <strain evidence="3">FC423</strain>
    </source>
</reference>
<evidence type="ECO:0000259" key="2">
    <source>
        <dbReference type="Pfam" id="PF18803"/>
    </source>
</evidence>
<protein>
    <recommendedName>
        <fullName evidence="2">CxC2-like cysteine cluster KDZ transposase-associated domain-containing protein</fullName>
    </recommendedName>
</protein>
<dbReference type="PANTHER" id="PTHR33096:SF1">
    <property type="entry name" value="CXC1-LIKE CYSTEINE CLUSTER ASSOCIATED WITH KDZ TRANSPOSASES DOMAIN-CONTAINING PROTEIN"/>
    <property type="match status" value="1"/>
</dbReference>
<dbReference type="Pfam" id="PF18758">
    <property type="entry name" value="KDZ"/>
    <property type="match status" value="1"/>
</dbReference>
<dbReference type="InterPro" id="IPR040521">
    <property type="entry name" value="KDZ"/>
</dbReference>
<dbReference type="GeneID" id="64694021"/>
<dbReference type="EMBL" id="JABBWM010000069">
    <property type="protein sequence ID" value="KAG2096503.1"/>
    <property type="molecule type" value="Genomic_DNA"/>
</dbReference>
<feature type="non-terminal residue" evidence="3">
    <location>
        <position position="1"/>
    </location>
</feature>
<evidence type="ECO:0000313" key="4">
    <source>
        <dbReference type="Proteomes" id="UP000823399"/>
    </source>
</evidence>
<dbReference type="RefSeq" id="XP_041288226.1">
    <property type="nucleotide sequence ID" value="XM_041431762.1"/>
</dbReference>